<evidence type="ECO:0000313" key="2">
    <source>
        <dbReference type="EMBL" id="RKN69867.1"/>
    </source>
</evidence>
<feature type="chain" id="PRO_5017379664" description="DUF4333 domain-containing protein" evidence="1">
    <location>
        <begin position="33"/>
        <end position="142"/>
    </location>
</feature>
<sequence>MTSSRFARRLAGAAAAALVIGAGALATAPAAAAKANLLVIGKVALHEPGLQVDVTYSCDPGMNHQLVANAAKLSSNEHDESVAAGTIKVDKLTCDYASHAARVALRPAVGSHFAKGDRVKVTVFYFDDEGFSYARQETVAGL</sequence>
<dbReference type="OrthoDB" id="4229392at2"/>
<evidence type="ECO:0008006" key="4">
    <source>
        <dbReference type="Google" id="ProtNLM"/>
    </source>
</evidence>
<comment type="caution">
    <text evidence="2">The sequence shown here is derived from an EMBL/GenBank/DDBJ whole genome shotgun (WGS) entry which is preliminary data.</text>
</comment>
<dbReference type="Proteomes" id="UP000270343">
    <property type="component" value="Unassembled WGS sequence"/>
</dbReference>
<evidence type="ECO:0000313" key="3">
    <source>
        <dbReference type="Proteomes" id="UP000270343"/>
    </source>
</evidence>
<accession>A0A3B0BCT1</accession>
<name>A0A3B0BCT1_9ACTN</name>
<proteinExistence type="predicted"/>
<dbReference type="RefSeq" id="WP_120757350.1">
    <property type="nucleotide sequence ID" value="NZ_RBAM01000009.1"/>
</dbReference>
<evidence type="ECO:0000256" key="1">
    <source>
        <dbReference type="SAM" id="SignalP"/>
    </source>
</evidence>
<dbReference type="InterPro" id="IPR006311">
    <property type="entry name" value="TAT_signal"/>
</dbReference>
<dbReference type="PROSITE" id="PS51318">
    <property type="entry name" value="TAT"/>
    <property type="match status" value="1"/>
</dbReference>
<dbReference type="EMBL" id="RBAM01000009">
    <property type="protein sequence ID" value="RKN69867.1"/>
    <property type="molecule type" value="Genomic_DNA"/>
</dbReference>
<keyword evidence="3" id="KW-1185">Reference proteome</keyword>
<keyword evidence="1" id="KW-0732">Signal</keyword>
<protein>
    <recommendedName>
        <fullName evidence="4">DUF4333 domain-containing protein</fullName>
    </recommendedName>
</protein>
<organism evidence="2 3">
    <name type="scientific">Streptomyces klenkii</name>
    <dbReference type="NCBI Taxonomy" id="1420899"/>
    <lineage>
        <taxon>Bacteria</taxon>
        <taxon>Bacillati</taxon>
        <taxon>Actinomycetota</taxon>
        <taxon>Actinomycetes</taxon>
        <taxon>Kitasatosporales</taxon>
        <taxon>Streptomycetaceae</taxon>
        <taxon>Streptomyces</taxon>
    </lineage>
</organism>
<gene>
    <name evidence="2" type="ORF">D7231_22715</name>
</gene>
<dbReference type="AlphaFoldDB" id="A0A3B0BCT1"/>
<feature type="signal peptide" evidence="1">
    <location>
        <begin position="1"/>
        <end position="32"/>
    </location>
</feature>
<reference evidence="2 3" key="1">
    <citation type="journal article" date="2015" name="Antonie Van Leeuwenhoek">
        <title>Streptomyces klenkii sp. nov., isolated from deep marine sediment.</title>
        <authorList>
            <person name="Veyisoglu A."/>
            <person name="Sahin N."/>
        </authorList>
    </citation>
    <scope>NUCLEOTIDE SEQUENCE [LARGE SCALE GENOMIC DNA]</scope>
    <source>
        <strain evidence="2 3">KCTC 29202</strain>
    </source>
</reference>